<comment type="caution">
    <text evidence="10">The sequence shown here is derived from an EMBL/GenBank/DDBJ whole genome shotgun (WGS) entry which is preliminary data.</text>
</comment>
<evidence type="ECO:0000313" key="11">
    <source>
        <dbReference type="Proteomes" id="UP000630353"/>
    </source>
</evidence>
<comment type="catalytic activity">
    <reaction evidence="5">
        <text>a primary alcohol + NAD(+) = an aldehyde + NADH + H(+)</text>
        <dbReference type="Rhea" id="RHEA:10736"/>
        <dbReference type="ChEBI" id="CHEBI:15378"/>
        <dbReference type="ChEBI" id="CHEBI:15734"/>
        <dbReference type="ChEBI" id="CHEBI:17478"/>
        <dbReference type="ChEBI" id="CHEBI:57540"/>
        <dbReference type="ChEBI" id="CHEBI:57945"/>
        <dbReference type="EC" id="1.1.1.1"/>
    </reaction>
</comment>
<protein>
    <recommendedName>
        <fullName evidence="6">Alcohol dehydrogenase 2</fullName>
    </recommendedName>
    <alternativeName>
        <fullName evidence="7">Alcohol dehydrogenase II</fullName>
    </alternativeName>
</protein>
<name>A0A919CQ88_9PROT</name>
<evidence type="ECO:0000256" key="1">
    <source>
        <dbReference type="ARBA" id="ARBA00001962"/>
    </source>
</evidence>
<dbReference type="FunFam" id="1.20.1090.10:FF:000001">
    <property type="entry name" value="Aldehyde-alcohol dehydrogenase"/>
    <property type="match status" value="1"/>
</dbReference>
<dbReference type="InterPro" id="IPR039697">
    <property type="entry name" value="Alcohol_dehydrogenase_Fe"/>
</dbReference>
<gene>
    <name evidence="10" type="ORF">GCM10017083_30620</name>
</gene>
<evidence type="ECO:0000256" key="7">
    <source>
        <dbReference type="ARBA" id="ARBA00076680"/>
    </source>
</evidence>
<dbReference type="EMBL" id="BMZS01000007">
    <property type="protein sequence ID" value="GHD53818.1"/>
    <property type="molecule type" value="Genomic_DNA"/>
</dbReference>
<keyword evidence="3" id="KW-0560">Oxidoreductase</keyword>
<dbReference type="SUPFAM" id="SSF56796">
    <property type="entry name" value="Dehydroquinate synthase-like"/>
    <property type="match status" value="1"/>
</dbReference>
<keyword evidence="11" id="KW-1185">Reference proteome</keyword>
<reference evidence="10" key="2">
    <citation type="submission" date="2020-09" db="EMBL/GenBank/DDBJ databases">
        <authorList>
            <person name="Sun Q."/>
            <person name="Kim S."/>
        </authorList>
    </citation>
    <scope>NUCLEOTIDE SEQUENCE</scope>
    <source>
        <strain evidence="10">KCTC 42651</strain>
    </source>
</reference>
<dbReference type="Gene3D" id="1.20.1090.10">
    <property type="entry name" value="Dehydroquinate synthase-like - alpha domain"/>
    <property type="match status" value="1"/>
</dbReference>
<reference evidence="10" key="1">
    <citation type="journal article" date="2014" name="Int. J. Syst. Evol. Microbiol.">
        <title>Complete genome sequence of Corynebacterium casei LMG S-19264T (=DSM 44701T), isolated from a smear-ripened cheese.</title>
        <authorList>
            <consortium name="US DOE Joint Genome Institute (JGI-PGF)"/>
            <person name="Walter F."/>
            <person name="Albersmeier A."/>
            <person name="Kalinowski J."/>
            <person name="Ruckert C."/>
        </authorList>
    </citation>
    <scope>NUCLEOTIDE SEQUENCE</scope>
    <source>
        <strain evidence="10">KCTC 42651</strain>
    </source>
</reference>
<dbReference type="Pfam" id="PF25137">
    <property type="entry name" value="ADH_Fe_C"/>
    <property type="match status" value="1"/>
</dbReference>
<comment type="similarity">
    <text evidence="2">Belongs to the iron-containing alcohol dehydrogenase family.</text>
</comment>
<feature type="domain" description="Fe-containing alcohol dehydrogenase-like C-terminal" evidence="9">
    <location>
        <begin position="187"/>
        <end position="384"/>
    </location>
</feature>
<dbReference type="PANTHER" id="PTHR11496:SF102">
    <property type="entry name" value="ALCOHOL DEHYDROGENASE 4"/>
    <property type="match status" value="1"/>
</dbReference>
<evidence type="ECO:0000259" key="9">
    <source>
        <dbReference type="Pfam" id="PF25137"/>
    </source>
</evidence>
<dbReference type="CDD" id="cd08194">
    <property type="entry name" value="Fe-ADH-like"/>
    <property type="match status" value="1"/>
</dbReference>
<evidence type="ECO:0000256" key="2">
    <source>
        <dbReference type="ARBA" id="ARBA00007358"/>
    </source>
</evidence>
<comment type="catalytic activity">
    <reaction evidence="4">
        <text>a secondary alcohol + NAD(+) = a ketone + NADH + H(+)</text>
        <dbReference type="Rhea" id="RHEA:10740"/>
        <dbReference type="ChEBI" id="CHEBI:15378"/>
        <dbReference type="ChEBI" id="CHEBI:17087"/>
        <dbReference type="ChEBI" id="CHEBI:35681"/>
        <dbReference type="ChEBI" id="CHEBI:57540"/>
        <dbReference type="ChEBI" id="CHEBI:57945"/>
        <dbReference type="EC" id="1.1.1.1"/>
    </reaction>
</comment>
<organism evidence="10 11">
    <name type="scientific">Thalassobaculum fulvum</name>
    <dbReference type="NCBI Taxonomy" id="1633335"/>
    <lineage>
        <taxon>Bacteria</taxon>
        <taxon>Pseudomonadati</taxon>
        <taxon>Pseudomonadota</taxon>
        <taxon>Alphaproteobacteria</taxon>
        <taxon>Rhodospirillales</taxon>
        <taxon>Thalassobaculaceae</taxon>
        <taxon>Thalassobaculum</taxon>
    </lineage>
</organism>
<dbReference type="PANTHER" id="PTHR11496">
    <property type="entry name" value="ALCOHOL DEHYDROGENASE"/>
    <property type="match status" value="1"/>
</dbReference>
<accession>A0A919CQ88</accession>
<dbReference type="AlphaFoldDB" id="A0A919CQ88"/>
<dbReference type="RefSeq" id="WP_189991125.1">
    <property type="nucleotide sequence ID" value="NZ_BMZS01000007.1"/>
</dbReference>
<dbReference type="InterPro" id="IPR001670">
    <property type="entry name" value="ADH_Fe/GldA"/>
</dbReference>
<dbReference type="Pfam" id="PF00465">
    <property type="entry name" value="Fe-ADH"/>
    <property type="match status" value="1"/>
</dbReference>
<comment type="cofactor">
    <cofactor evidence="1">
        <name>Fe cation</name>
        <dbReference type="ChEBI" id="CHEBI:24875"/>
    </cofactor>
</comment>
<dbReference type="GO" id="GO:0004022">
    <property type="term" value="F:alcohol dehydrogenase (NAD+) activity"/>
    <property type="evidence" value="ECO:0007669"/>
    <property type="project" value="UniProtKB-EC"/>
</dbReference>
<evidence type="ECO:0000256" key="6">
    <source>
        <dbReference type="ARBA" id="ARBA00074848"/>
    </source>
</evidence>
<dbReference type="Proteomes" id="UP000630353">
    <property type="component" value="Unassembled WGS sequence"/>
</dbReference>
<evidence type="ECO:0000256" key="3">
    <source>
        <dbReference type="ARBA" id="ARBA00023002"/>
    </source>
</evidence>
<feature type="domain" description="Alcohol dehydrogenase iron-type/glycerol dehydrogenase GldA" evidence="8">
    <location>
        <begin position="8"/>
        <end position="175"/>
    </location>
</feature>
<sequence length="389" mass="41063">MSATIFGPRIMLIGGGSIGRAPEVLGKLGVTKPLIVSDPFMVSSGLIAALTAPLEEAGIAYGVFSDTVPDPTTTVVEAGAVAFKEGGYDGLIGFGGGSPMDTAKAMNILAAHGGRMRDYKVPNGVDTAAAPLLCIPTTAGTGSEVTRGTVITDVETDEKMLVMCLAGQADAAIVDYELTMKKPFRLTADTGIDSFTHALEAFVSQKRNPYSDSMAIAAMQRIGANLRTACFEPSNREAREQMMLGATQAGMAFSNASVALVHGMSRPIGAHFHVPHGLSNAMLLPTVTRWSLDAALDRYAEAGRLIGAAERTDPDEAAAGKLLEWLFQINQDLEVPSPPAYGIDEAKWFGLMETMAKQCIASGSHANNPKIPDEATIVELYKQVWGANR</sequence>
<dbReference type="InterPro" id="IPR056798">
    <property type="entry name" value="ADH_Fe_C"/>
</dbReference>
<dbReference type="Gene3D" id="3.40.50.1970">
    <property type="match status" value="1"/>
</dbReference>
<dbReference type="FunFam" id="3.40.50.1970:FF:000003">
    <property type="entry name" value="Alcohol dehydrogenase, iron-containing"/>
    <property type="match status" value="1"/>
</dbReference>
<proteinExistence type="inferred from homology"/>
<dbReference type="GO" id="GO:0046872">
    <property type="term" value="F:metal ion binding"/>
    <property type="evidence" value="ECO:0007669"/>
    <property type="project" value="InterPro"/>
</dbReference>
<evidence type="ECO:0000259" key="8">
    <source>
        <dbReference type="Pfam" id="PF00465"/>
    </source>
</evidence>
<evidence type="ECO:0000256" key="4">
    <source>
        <dbReference type="ARBA" id="ARBA00049164"/>
    </source>
</evidence>
<evidence type="ECO:0000256" key="5">
    <source>
        <dbReference type="ARBA" id="ARBA00049243"/>
    </source>
</evidence>
<evidence type="ECO:0000313" key="10">
    <source>
        <dbReference type="EMBL" id="GHD53818.1"/>
    </source>
</evidence>